<evidence type="ECO:0000259" key="11">
    <source>
        <dbReference type="PROSITE" id="PS52015"/>
    </source>
</evidence>
<keyword evidence="6 10" id="KW-0812">Transmembrane</keyword>
<dbReference type="Pfam" id="PF03544">
    <property type="entry name" value="TonB_C"/>
    <property type="match status" value="1"/>
</dbReference>
<dbReference type="InterPro" id="IPR006260">
    <property type="entry name" value="TonB/TolA_C"/>
</dbReference>
<keyword evidence="8 10" id="KW-1133">Transmembrane helix</keyword>
<comment type="similarity">
    <text evidence="2 10">Belongs to the TonB family.</text>
</comment>
<evidence type="ECO:0000313" key="13">
    <source>
        <dbReference type="Proteomes" id="UP000030901"/>
    </source>
</evidence>
<dbReference type="AlphaFoldDB" id="A0A0A7RZT8"/>
<dbReference type="EMBL" id="CP009056">
    <property type="protein sequence ID" value="AJA44137.1"/>
    <property type="molecule type" value="Genomic_DNA"/>
</dbReference>
<organism evidence="12 13">
    <name type="scientific">Frischella perrara</name>
    <dbReference type="NCBI Taxonomy" id="1267021"/>
    <lineage>
        <taxon>Bacteria</taxon>
        <taxon>Pseudomonadati</taxon>
        <taxon>Pseudomonadota</taxon>
        <taxon>Gammaproteobacteria</taxon>
        <taxon>Orbales</taxon>
        <taxon>Orbaceae</taxon>
        <taxon>Frischella</taxon>
    </lineage>
</organism>
<accession>A0A0A7RZT8</accession>
<dbReference type="PANTHER" id="PTHR33446:SF2">
    <property type="entry name" value="PROTEIN TONB"/>
    <property type="match status" value="1"/>
</dbReference>
<dbReference type="PROSITE" id="PS52015">
    <property type="entry name" value="TONB_CTD"/>
    <property type="match status" value="1"/>
</dbReference>
<evidence type="ECO:0000256" key="8">
    <source>
        <dbReference type="ARBA" id="ARBA00022989"/>
    </source>
</evidence>
<dbReference type="OrthoDB" id="1628901at2"/>
<sequence>MDKICKPIENKNNLSIVLLIATFLHFIIIVLILMGSLFSESALSLDGDKSIKAMMIDFSIMAAPQQSLAQNTINNEELPTPDETEKAIVQKEDKEKEVEPDIIVENKIKQPVVTPNEPTLVIKEKPNKPKKQFHKKVNKHKVSKAQVKQEIMTEKRSDVSTASAISENNQYSEMPTAISRSLPEYPRRALDMRIDGHVIVMFDIDNHGNVDNIRIIEAKPNNIFNRSVIQAMKRWKYPPRMKKDLKTKVIFNRNKSVKFDN</sequence>
<name>A0A0A7RZT8_FRIPE</name>
<dbReference type="GO" id="GO:0015891">
    <property type="term" value="P:siderophore transport"/>
    <property type="evidence" value="ECO:0007669"/>
    <property type="project" value="InterPro"/>
</dbReference>
<keyword evidence="7 10" id="KW-0653">Protein transport</keyword>
<dbReference type="PANTHER" id="PTHR33446">
    <property type="entry name" value="PROTEIN TONB-RELATED"/>
    <property type="match status" value="1"/>
</dbReference>
<dbReference type="KEGG" id="fpp:FPB0191_00298"/>
<keyword evidence="13" id="KW-1185">Reference proteome</keyword>
<dbReference type="SUPFAM" id="SSF74653">
    <property type="entry name" value="TolA/TonB C-terminal domain"/>
    <property type="match status" value="1"/>
</dbReference>
<gene>
    <name evidence="12" type="ORF">FPB0191_00298</name>
</gene>
<evidence type="ECO:0000256" key="5">
    <source>
        <dbReference type="ARBA" id="ARBA00022519"/>
    </source>
</evidence>
<evidence type="ECO:0000256" key="3">
    <source>
        <dbReference type="ARBA" id="ARBA00022448"/>
    </source>
</evidence>
<dbReference type="RefSeq" id="WP_039103481.1">
    <property type="nucleotide sequence ID" value="NZ_CP009056.1"/>
</dbReference>
<feature type="domain" description="TonB C-terminal" evidence="11">
    <location>
        <begin position="170"/>
        <end position="261"/>
    </location>
</feature>
<dbReference type="HOGENOM" id="CLU_1064585_0_0_6"/>
<proteinExistence type="inferred from homology"/>
<comment type="subcellular location">
    <subcellularLocation>
        <location evidence="1 10">Cell inner membrane</location>
        <topology evidence="1 10">Single-pass membrane protein</topology>
        <orientation evidence="1 10">Periplasmic side</orientation>
    </subcellularLocation>
</comment>
<dbReference type="GO" id="GO:0031992">
    <property type="term" value="F:energy transducer activity"/>
    <property type="evidence" value="ECO:0007669"/>
    <property type="project" value="InterPro"/>
</dbReference>
<dbReference type="GO" id="GO:0055085">
    <property type="term" value="P:transmembrane transport"/>
    <property type="evidence" value="ECO:0007669"/>
    <property type="project" value="InterPro"/>
</dbReference>
<dbReference type="Proteomes" id="UP000030901">
    <property type="component" value="Chromosome"/>
</dbReference>
<evidence type="ECO:0000256" key="10">
    <source>
        <dbReference type="RuleBase" id="RU362123"/>
    </source>
</evidence>
<keyword evidence="9 10" id="KW-0472">Membrane</keyword>
<evidence type="ECO:0000313" key="12">
    <source>
        <dbReference type="EMBL" id="AJA44137.1"/>
    </source>
</evidence>
<dbReference type="Gene3D" id="3.30.2420.10">
    <property type="entry name" value="TonB"/>
    <property type="match status" value="1"/>
</dbReference>
<dbReference type="InterPro" id="IPR037682">
    <property type="entry name" value="TonB_C"/>
</dbReference>
<feature type="transmembrane region" description="Helical" evidence="10">
    <location>
        <begin position="12"/>
        <end position="38"/>
    </location>
</feature>
<protein>
    <recommendedName>
        <fullName evidence="10">Protein TonB</fullName>
    </recommendedName>
</protein>
<keyword evidence="10" id="KW-0735">Signal-anchor</keyword>
<evidence type="ECO:0000256" key="2">
    <source>
        <dbReference type="ARBA" id="ARBA00006555"/>
    </source>
</evidence>
<dbReference type="STRING" id="1267021.FPB0191_00298"/>
<reference evidence="12 13" key="1">
    <citation type="journal article" date="2014" name="Appl. Environ. Microbiol.">
        <title>Gut symbionts from distinct hosts exhibit genotoxic activity via divergent colibactin biosynthetic pathways.</title>
        <authorList>
            <person name="Engel P."/>
            <person name="Vizcaino M.I."/>
            <person name="Crawford J.M."/>
        </authorList>
    </citation>
    <scope>NUCLEOTIDE SEQUENCE [LARGE SCALE GENOMIC DNA]</scope>
    <source>
        <strain evidence="12 13">PEB0191</strain>
    </source>
</reference>
<comment type="function">
    <text evidence="10">Interacts with outer membrane receptor proteins that carry out high-affinity binding and energy dependent uptake into the periplasmic space of specific substrates. It could act to transduce energy from the cytoplasmic membrane to specific energy-requiring processes in the outer membrane, resulting in the release into the periplasm of ligands bound by these outer membrane proteins.</text>
</comment>
<keyword evidence="3 10" id="KW-0813">Transport</keyword>
<dbReference type="NCBIfam" id="TIGR01352">
    <property type="entry name" value="tonB_Cterm"/>
    <property type="match status" value="1"/>
</dbReference>
<evidence type="ECO:0000256" key="4">
    <source>
        <dbReference type="ARBA" id="ARBA00022475"/>
    </source>
</evidence>
<keyword evidence="5 10" id="KW-0997">Cell inner membrane</keyword>
<dbReference type="PRINTS" id="PR01374">
    <property type="entry name" value="TONBPROTEIN"/>
</dbReference>
<evidence type="ECO:0000256" key="7">
    <source>
        <dbReference type="ARBA" id="ARBA00022927"/>
    </source>
</evidence>
<evidence type="ECO:0000256" key="1">
    <source>
        <dbReference type="ARBA" id="ARBA00004383"/>
    </source>
</evidence>
<dbReference type="GO" id="GO:0030288">
    <property type="term" value="C:outer membrane-bounded periplasmic space"/>
    <property type="evidence" value="ECO:0007669"/>
    <property type="project" value="InterPro"/>
</dbReference>
<dbReference type="InterPro" id="IPR003538">
    <property type="entry name" value="TonB"/>
</dbReference>
<keyword evidence="4 10" id="KW-1003">Cell membrane</keyword>
<evidence type="ECO:0000256" key="9">
    <source>
        <dbReference type="ARBA" id="ARBA00023136"/>
    </source>
</evidence>
<dbReference type="InterPro" id="IPR051045">
    <property type="entry name" value="TonB-dependent_transducer"/>
</dbReference>
<evidence type="ECO:0000256" key="6">
    <source>
        <dbReference type="ARBA" id="ARBA00022692"/>
    </source>
</evidence>
<dbReference type="GO" id="GO:0098797">
    <property type="term" value="C:plasma membrane protein complex"/>
    <property type="evidence" value="ECO:0007669"/>
    <property type="project" value="TreeGrafter"/>
</dbReference>
<dbReference type="GO" id="GO:0015031">
    <property type="term" value="P:protein transport"/>
    <property type="evidence" value="ECO:0007669"/>
    <property type="project" value="UniProtKB-UniRule"/>
</dbReference>